<comment type="caution">
    <text evidence="3">The sequence shown here is derived from an EMBL/GenBank/DDBJ whole genome shotgun (WGS) entry which is preliminary data.</text>
</comment>
<sequence length="681" mass="77267">MQQFSGDASSISHVSRSRRTHEPSACREEVPTCAKCGRHHAPTDRCPADGSKCNACGKLNHWQRVCRQATGWTSGAGGRRHSSGRPRSQARSRRRTNRDERQRGGVHSISHDARFDQLSDNFEPLAFNTVNINAAERDEVYATLRITLKDRPDTPATLRVKVDTGAQGNVMPLRTFQYMYSSNIDTEGIPVPGSLEHRDTILTAYNGQLIRQYGTTRLKCVHETTTHEAEFFVADTPGPVILGLPSCRKLNLVTLNCAVSEHLPPLNSKEDLQRLYPDCFKGIGKVSFVQFSTQKLQSIREATQADDELCALRAVIVDGWPESQRHLAAPLRPYWSCRDELAVEDGLIMKDDRLVIPLSLQAEVLSKLHEAHQGIEKTRLRARSCVYWKSIIKDIDDIVRKCDACQRLQKRQAHEPLMQHELPTRSWQIVGTDLFAIREDTYLLICDYYSKFPFVYGIEGKVTSDAIISKMSEVFAENGSPNKVVSDNGGHHSSQAFRNFAAVWCFDHVTSSQHFPQSNGFIERQVQRGSEEAKKAAMSRSNTQKALLALRSTPIDSHLPSPAEILNARKYKSNLPVIIRNYHWSRDEIRRRLAERQEIQRLNHDKRAMQPLAPLISGQDVRVRDTQTDTWQPDKLISIDVHPRSYNVKSYHPRVTTRYPRRSQSVSSSHNRNNTPAPEDE</sequence>
<protein>
    <recommendedName>
        <fullName evidence="2">Integrase catalytic domain-containing protein</fullName>
    </recommendedName>
</protein>
<dbReference type="FunFam" id="3.30.420.10:FF:000063">
    <property type="entry name" value="Retrovirus-related Pol polyprotein from transposon 297-like Protein"/>
    <property type="match status" value="1"/>
</dbReference>
<dbReference type="AlphaFoldDB" id="A0AAD9KVN5"/>
<dbReference type="Pfam" id="PF17921">
    <property type="entry name" value="Integrase_H2C2"/>
    <property type="match status" value="1"/>
</dbReference>
<dbReference type="SUPFAM" id="SSF53098">
    <property type="entry name" value="Ribonuclease H-like"/>
    <property type="match status" value="1"/>
</dbReference>
<feature type="compositionally biased region" description="Basic and acidic residues" evidence="1">
    <location>
        <begin position="97"/>
        <end position="111"/>
    </location>
</feature>
<feature type="region of interest" description="Disordered" evidence="1">
    <location>
        <begin position="72"/>
        <end position="111"/>
    </location>
</feature>
<dbReference type="EMBL" id="JAODUO010000541">
    <property type="protein sequence ID" value="KAK2178504.1"/>
    <property type="molecule type" value="Genomic_DNA"/>
</dbReference>
<feature type="compositionally biased region" description="Basic residues" evidence="1">
    <location>
        <begin position="78"/>
        <end position="96"/>
    </location>
</feature>
<dbReference type="InterPro" id="IPR050951">
    <property type="entry name" value="Retrovirus_Pol_polyprotein"/>
</dbReference>
<name>A0AAD9KVN5_RIDPI</name>
<dbReference type="FunFam" id="1.10.340.70:FF:000003">
    <property type="entry name" value="Protein CBG25708"/>
    <property type="match status" value="1"/>
</dbReference>
<dbReference type="Gene3D" id="3.30.420.10">
    <property type="entry name" value="Ribonuclease H-like superfamily/Ribonuclease H"/>
    <property type="match status" value="1"/>
</dbReference>
<reference evidence="3" key="1">
    <citation type="journal article" date="2023" name="Mol. Biol. Evol.">
        <title>Third-Generation Sequencing Reveals the Adaptive Role of the Epigenome in Three Deep-Sea Polychaetes.</title>
        <authorList>
            <person name="Perez M."/>
            <person name="Aroh O."/>
            <person name="Sun Y."/>
            <person name="Lan Y."/>
            <person name="Juniper S.K."/>
            <person name="Young C.R."/>
            <person name="Angers B."/>
            <person name="Qian P.Y."/>
        </authorList>
    </citation>
    <scope>NUCLEOTIDE SEQUENCE</scope>
    <source>
        <strain evidence="3">R07B-5</strain>
    </source>
</reference>
<dbReference type="GO" id="GO:0003676">
    <property type="term" value="F:nucleic acid binding"/>
    <property type="evidence" value="ECO:0007669"/>
    <property type="project" value="InterPro"/>
</dbReference>
<dbReference type="InterPro" id="IPR041588">
    <property type="entry name" value="Integrase_H2C2"/>
</dbReference>
<proteinExistence type="predicted"/>
<dbReference type="PANTHER" id="PTHR37984">
    <property type="entry name" value="PROTEIN CBG26694"/>
    <property type="match status" value="1"/>
</dbReference>
<feature type="region of interest" description="Disordered" evidence="1">
    <location>
        <begin position="1"/>
        <end position="24"/>
    </location>
</feature>
<keyword evidence="4" id="KW-1185">Reference proteome</keyword>
<dbReference type="PANTHER" id="PTHR37984:SF7">
    <property type="entry name" value="INTEGRASE CATALYTIC DOMAIN-CONTAINING PROTEIN"/>
    <property type="match status" value="1"/>
</dbReference>
<evidence type="ECO:0000256" key="1">
    <source>
        <dbReference type="SAM" id="MobiDB-lite"/>
    </source>
</evidence>
<feature type="region of interest" description="Disordered" evidence="1">
    <location>
        <begin position="648"/>
        <end position="681"/>
    </location>
</feature>
<gene>
    <name evidence="3" type="ORF">NP493_541g02059</name>
</gene>
<evidence type="ECO:0000259" key="2">
    <source>
        <dbReference type="PROSITE" id="PS50994"/>
    </source>
</evidence>
<evidence type="ECO:0000313" key="3">
    <source>
        <dbReference type="EMBL" id="KAK2178504.1"/>
    </source>
</evidence>
<dbReference type="PROSITE" id="PS50994">
    <property type="entry name" value="INTEGRASE"/>
    <property type="match status" value="1"/>
</dbReference>
<organism evidence="3 4">
    <name type="scientific">Ridgeia piscesae</name>
    <name type="common">Tubeworm</name>
    <dbReference type="NCBI Taxonomy" id="27915"/>
    <lineage>
        <taxon>Eukaryota</taxon>
        <taxon>Metazoa</taxon>
        <taxon>Spiralia</taxon>
        <taxon>Lophotrochozoa</taxon>
        <taxon>Annelida</taxon>
        <taxon>Polychaeta</taxon>
        <taxon>Sedentaria</taxon>
        <taxon>Canalipalpata</taxon>
        <taxon>Sabellida</taxon>
        <taxon>Siboglinidae</taxon>
        <taxon>Ridgeia</taxon>
    </lineage>
</organism>
<evidence type="ECO:0000313" key="4">
    <source>
        <dbReference type="Proteomes" id="UP001209878"/>
    </source>
</evidence>
<accession>A0AAD9KVN5</accession>
<feature type="compositionally biased region" description="Polar residues" evidence="1">
    <location>
        <begin position="1"/>
        <end position="14"/>
    </location>
</feature>
<dbReference type="InterPro" id="IPR012337">
    <property type="entry name" value="RNaseH-like_sf"/>
</dbReference>
<dbReference type="GO" id="GO:0015074">
    <property type="term" value="P:DNA integration"/>
    <property type="evidence" value="ECO:0007669"/>
    <property type="project" value="InterPro"/>
</dbReference>
<feature type="domain" description="Integrase catalytic" evidence="2">
    <location>
        <begin position="419"/>
        <end position="524"/>
    </location>
</feature>
<dbReference type="Proteomes" id="UP001209878">
    <property type="component" value="Unassembled WGS sequence"/>
</dbReference>
<dbReference type="InterPro" id="IPR036397">
    <property type="entry name" value="RNaseH_sf"/>
</dbReference>
<dbReference type="CDD" id="cd05481">
    <property type="entry name" value="retropepsin_like_LTR_1"/>
    <property type="match status" value="1"/>
</dbReference>
<dbReference type="InterPro" id="IPR001584">
    <property type="entry name" value="Integrase_cat-core"/>
</dbReference>
<feature type="compositionally biased region" description="Polar residues" evidence="1">
    <location>
        <begin position="662"/>
        <end position="681"/>
    </location>
</feature>
<dbReference type="Gene3D" id="1.10.340.70">
    <property type="match status" value="1"/>
</dbReference>